<dbReference type="OrthoDB" id="9777553at2"/>
<keyword evidence="7" id="KW-0627">Porphyrin biosynthesis</keyword>
<evidence type="ECO:0000313" key="8">
    <source>
        <dbReference type="EMBL" id="PWQ97314.1"/>
    </source>
</evidence>
<dbReference type="PANTHER" id="PTHR10755">
    <property type="entry name" value="COPROPORPHYRINOGEN III OXIDASE, MITOCHONDRIAL"/>
    <property type="match status" value="1"/>
</dbReference>
<evidence type="ECO:0000256" key="4">
    <source>
        <dbReference type="ARBA" id="ARBA00012869"/>
    </source>
</evidence>
<proteinExistence type="inferred from homology"/>
<accession>A0A317CFA9</accession>
<evidence type="ECO:0000256" key="6">
    <source>
        <dbReference type="ARBA" id="ARBA00023133"/>
    </source>
</evidence>
<evidence type="ECO:0000256" key="5">
    <source>
        <dbReference type="ARBA" id="ARBA00023002"/>
    </source>
</evidence>
<dbReference type="PANTHER" id="PTHR10755:SF0">
    <property type="entry name" value="OXYGEN-DEPENDENT COPROPORPHYRINOGEN-III OXIDASE, MITOCHONDRIAL"/>
    <property type="match status" value="1"/>
</dbReference>
<evidence type="ECO:0000256" key="7">
    <source>
        <dbReference type="ARBA" id="ARBA00023244"/>
    </source>
</evidence>
<keyword evidence="6" id="KW-0350">Heme biosynthesis</keyword>
<sequence>MQRITAQSPSAQSAMALVTKLQQQLVSRMEAISHEVGNKQAFEPIEWFRNDGKFGGGIRCVATDESVFNRGSVNVSQVQYEADDTKSLASATALSSIIHPKNPLAPSVHLHVSWTELKSGHAYWRVMADLNPAIENPEATAKFRETLMAAAPEQCDSAFEQGDRYFFIPALDRHRGVCHFYLENYQTDDKAADSDMAVQVISNIIDCYAEILADALTKTPETTESHLAQQRAYHTLYLFQVLTLDRGTTSGLLVHDQNDVGILGSLPSHIDGDLLDSWQHKVPEPQHELVMGLVACTEMVSGTCYIDDETKQALAITVREHYKKHPKALDFQASGNTIPTTVSNHR</sequence>
<dbReference type="Pfam" id="PF01218">
    <property type="entry name" value="Coprogen_oxidas"/>
    <property type="match status" value="1"/>
</dbReference>
<dbReference type="EC" id="1.3.3.3" evidence="4"/>
<dbReference type="SUPFAM" id="SSF102886">
    <property type="entry name" value="Coproporphyrinogen III oxidase"/>
    <property type="match status" value="1"/>
</dbReference>
<dbReference type="Gene3D" id="3.40.1500.10">
    <property type="entry name" value="Coproporphyrinogen III oxidase, aerobic"/>
    <property type="match status" value="1"/>
</dbReference>
<keyword evidence="9" id="KW-1185">Reference proteome</keyword>
<keyword evidence="5" id="KW-0560">Oxidoreductase</keyword>
<evidence type="ECO:0000256" key="1">
    <source>
        <dbReference type="ARBA" id="ARBA00005168"/>
    </source>
</evidence>
<dbReference type="GO" id="GO:0004109">
    <property type="term" value="F:coproporphyrinogen oxidase activity"/>
    <property type="evidence" value="ECO:0007669"/>
    <property type="project" value="UniProtKB-EC"/>
</dbReference>
<dbReference type="InterPro" id="IPR036406">
    <property type="entry name" value="Coprogen_oxidase_aer_sf"/>
</dbReference>
<comment type="subunit">
    <text evidence="3">Homodimer.</text>
</comment>
<dbReference type="Proteomes" id="UP000245506">
    <property type="component" value="Unassembled WGS sequence"/>
</dbReference>
<protein>
    <recommendedName>
        <fullName evidence="4">coproporphyrinogen oxidase</fullName>
        <ecNumber evidence="4">1.3.3.3</ecNumber>
    </recommendedName>
</protein>
<dbReference type="GO" id="GO:0005737">
    <property type="term" value="C:cytoplasm"/>
    <property type="evidence" value="ECO:0007669"/>
    <property type="project" value="TreeGrafter"/>
</dbReference>
<organism evidence="8 9">
    <name type="scientific">Leucothrix arctica</name>
    <dbReference type="NCBI Taxonomy" id="1481894"/>
    <lineage>
        <taxon>Bacteria</taxon>
        <taxon>Pseudomonadati</taxon>
        <taxon>Pseudomonadota</taxon>
        <taxon>Gammaproteobacteria</taxon>
        <taxon>Thiotrichales</taxon>
        <taxon>Thiotrichaceae</taxon>
        <taxon>Leucothrix</taxon>
    </lineage>
</organism>
<dbReference type="EMBL" id="QGKL01000021">
    <property type="protein sequence ID" value="PWQ97314.1"/>
    <property type="molecule type" value="Genomic_DNA"/>
</dbReference>
<dbReference type="RefSeq" id="WP_109822742.1">
    <property type="nucleotide sequence ID" value="NZ_QGKL01000021.1"/>
</dbReference>
<evidence type="ECO:0000256" key="2">
    <source>
        <dbReference type="ARBA" id="ARBA00010644"/>
    </source>
</evidence>
<dbReference type="GO" id="GO:0006782">
    <property type="term" value="P:protoporphyrinogen IX biosynthetic process"/>
    <property type="evidence" value="ECO:0007669"/>
    <property type="project" value="TreeGrafter"/>
</dbReference>
<dbReference type="InterPro" id="IPR001260">
    <property type="entry name" value="Coprogen_oxidase_aer"/>
</dbReference>
<gene>
    <name evidence="8" type="ORF">DKT75_07175</name>
</gene>
<evidence type="ECO:0000313" key="9">
    <source>
        <dbReference type="Proteomes" id="UP000245506"/>
    </source>
</evidence>
<comment type="similarity">
    <text evidence="2">Belongs to the aerobic coproporphyrinogen-III oxidase family.</text>
</comment>
<evidence type="ECO:0000256" key="3">
    <source>
        <dbReference type="ARBA" id="ARBA00011738"/>
    </source>
</evidence>
<name>A0A317CFA9_9GAMM</name>
<comment type="pathway">
    <text evidence="1">Porphyrin-containing compound metabolism; protoporphyrin-IX biosynthesis; protoporphyrinogen-IX from coproporphyrinogen-III (O2 route): step 1/1.</text>
</comment>
<comment type="caution">
    <text evidence="8">The sequence shown here is derived from an EMBL/GenBank/DDBJ whole genome shotgun (WGS) entry which is preliminary data.</text>
</comment>
<dbReference type="AlphaFoldDB" id="A0A317CFA9"/>
<reference evidence="8 9" key="1">
    <citation type="submission" date="2018-05" db="EMBL/GenBank/DDBJ databases">
        <title>Leucothrix arctica sp. nov., isolated from Arctic seawater.</title>
        <authorList>
            <person name="Choi A."/>
            <person name="Baek K."/>
        </authorList>
    </citation>
    <scope>NUCLEOTIDE SEQUENCE [LARGE SCALE GENOMIC DNA]</scope>
    <source>
        <strain evidence="8 9">IMCC9719</strain>
    </source>
</reference>